<accession>A0ABV7ZZ75</accession>
<dbReference type="InterPro" id="IPR048279">
    <property type="entry name" value="MdtK-like"/>
</dbReference>
<feature type="transmembrane region" description="Helical" evidence="7">
    <location>
        <begin position="170"/>
        <end position="192"/>
    </location>
</feature>
<keyword evidence="3" id="KW-1003">Cell membrane</keyword>
<name>A0ABV7ZZ75_9GAMM</name>
<evidence type="ECO:0000256" key="6">
    <source>
        <dbReference type="ARBA" id="ARBA00023136"/>
    </source>
</evidence>
<gene>
    <name evidence="8" type="ORF">ACFOOG_12050</name>
</gene>
<feature type="transmembrane region" description="Helical" evidence="7">
    <location>
        <begin position="94"/>
        <end position="119"/>
    </location>
</feature>
<evidence type="ECO:0000256" key="4">
    <source>
        <dbReference type="ARBA" id="ARBA00022692"/>
    </source>
</evidence>
<feature type="transmembrane region" description="Helical" evidence="7">
    <location>
        <begin position="54"/>
        <end position="82"/>
    </location>
</feature>
<feature type="transmembrane region" description="Helical" evidence="7">
    <location>
        <begin position="357"/>
        <end position="379"/>
    </location>
</feature>
<dbReference type="Proteomes" id="UP001595617">
    <property type="component" value="Unassembled WGS sequence"/>
</dbReference>
<evidence type="ECO:0000313" key="9">
    <source>
        <dbReference type="Proteomes" id="UP001595617"/>
    </source>
</evidence>
<dbReference type="RefSeq" id="WP_380696849.1">
    <property type="nucleotide sequence ID" value="NZ_JBHRYR010000003.1"/>
</dbReference>
<evidence type="ECO:0000256" key="3">
    <source>
        <dbReference type="ARBA" id="ARBA00022475"/>
    </source>
</evidence>
<dbReference type="NCBIfam" id="TIGR00797">
    <property type="entry name" value="matE"/>
    <property type="match status" value="1"/>
</dbReference>
<protein>
    <submittedName>
        <fullName evidence="8">MATE family efflux transporter</fullName>
    </submittedName>
</protein>
<comment type="caution">
    <text evidence="8">The sequence shown here is derived from an EMBL/GenBank/DDBJ whole genome shotgun (WGS) entry which is preliminary data.</text>
</comment>
<evidence type="ECO:0000256" key="1">
    <source>
        <dbReference type="ARBA" id="ARBA00004429"/>
    </source>
</evidence>
<evidence type="ECO:0000256" key="5">
    <source>
        <dbReference type="ARBA" id="ARBA00022989"/>
    </source>
</evidence>
<organism evidence="8 9">
    <name type="scientific">Saccharospirillum mangrovi</name>
    <dbReference type="NCBI Taxonomy" id="2161747"/>
    <lineage>
        <taxon>Bacteria</taxon>
        <taxon>Pseudomonadati</taxon>
        <taxon>Pseudomonadota</taxon>
        <taxon>Gammaproteobacteria</taxon>
        <taxon>Oceanospirillales</taxon>
        <taxon>Saccharospirillaceae</taxon>
        <taxon>Saccharospirillum</taxon>
    </lineage>
</organism>
<dbReference type="PANTHER" id="PTHR43549">
    <property type="entry name" value="MULTIDRUG RESISTANCE PROTEIN YPNP-RELATED"/>
    <property type="match status" value="1"/>
</dbReference>
<keyword evidence="9" id="KW-1185">Reference proteome</keyword>
<dbReference type="PANTHER" id="PTHR43549:SF3">
    <property type="entry name" value="MULTIDRUG RESISTANCE PROTEIN YPNP-RELATED"/>
    <property type="match status" value="1"/>
</dbReference>
<comment type="subcellular location">
    <subcellularLocation>
        <location evidence="1">Cell inner membrane</location>
        <topology evidence="1">Multi-pass membrane protein</topology>
    </subcellularLocation>
</comment>
<sequence>MAKPTQSSTSYLHGPIMGHINRMTLPGGLGLLALFAVDFVDLFFISLLGERELAAAVGFAGSVLFFCQSIGIGLSIAVSATVSRALGADDQDKARALIASGIVLTVLTTGLIALLVWVYRDAVLGMLGASGYTLDAASNYLAIILPSFVLLSIGMAAGGVMRARGDARGALWLTLSGAIVNAVLDPILIFGLSLNLTGAAIASVLARITMFAFGVYKLHQYGLLSWPRAASVRANLPNITNIAVPSVLTNIATPIGLGFITATMAQFGDSAVAGFAIIARLQQVAFVALFALSGVVGPIAGQNLGAGAYDRVAEVLTESLRFVLWYCLAICLLLAVLTHPIVLLFQASGDAAQLIRWFTFGLSAVYLFNGITFVTNALFNNLGAPKTSTFFNIMKATVFTIPFVWVGAAFMGAPGVLIGQAIGSILIALAGWFWCRRWIHTLAS</sequence>
<dbReference type="PIRSF" id="PIRSF006603">
    <property type="entry name" value="DinF"/>
    <property type="match status" value="1"/>
</dbReference>
<feature type="transmembrane region" description="Helical" evidence="7">
    <location>
        <begin position="281"/>
        <end position="301"/>
    </location>
</feature>
<dbReference type="Pfam" id="PF01554">
    <property type="entry name" value="MatE"/>
    <property type="match status" value="2"/>
</dbReference>
<feature type="transmembrane region" description="Helical" evidence="7">
    <location>
        <begin position="198"/>
        <end position="218"/>
    </location>
</feature>
<feature type="transmembrane region" description="Helical" evidence="7">
    <location>
        <begin position="29"/>
        <end position="48"/>
    </location>
</feature>
<feature type="transmembrane region" description="Helical" evidence="7">
    <location>
        <begin position="417"/>
        <end position="435"/>
    </location>
</feature>
<keyword evidence="4 7" id="KW-0812">Transmembrane</keyword>
<keyword evidence="5 7" id="KW-1133">Transmembrane helix</keyword>
<dbReference type="InterPro" id="IPR052031">
    <property type="entry name" value="Membrane_Transporter-Flippase"/>
</dbReference>
<reference evidence="9" key="1">
    <citation type="journal article" date="2019" name="Int. J. Syst. Evol. Microbiol.">
        <title>The Global Catalogue of Microorganisms (GCM) 10K type strain sequencing project: providing services to taxonomists for standard genome sequencing and annotation.</title>
        <authorList>
            <consortium name="The Broad Institute Genomics Platform"/>
            <consortium name="The Broad Institute Genome Sequencing Center for Infectious Disease"/>
            <person name="Wu L."/>
            <person name="Ma J."/>
        </authorList>
    </citation>
    <scope>NUCLEOTIDE SEQUENCE [LARGE SCALE GENOMIC DNA]</scope>
    <source>
        <strain evidence="9">IBRC 10765</strain>
    </source>
</reference>
<evidence type="ECO:0000256" key="2">
    <source>
        <dbReference type="ARBA" id="ARBA00022448"/>
    </source>
</evidence>
<proteinExistence type="predicted"/>
<evidence type="ECO:0000256" key="7">
    <source>
        <dbReference type="SAM" id="Phobius"/>
    </source>
</evidence>
<keyword evidence="6 7" id="KW-0472">Membrane</keyword>
<feature type="transmembrane region" description="Helical" evidence="7">
    <location>
        <begin position="139"/>
        <end position="158"/>
    </location>
</feature>
<evidence type="ECO:0000313" key="8">
    <source>
        <dbReference type="EMBL" id="MFC3853569.1"/>
    </source>
</evidence>
<feature type="transmembrane region" description="Helical" evidence="7">
    <location>
        <begin position="322"/>
        <end position="345"/>
    </location>
</feature>
<feature type="transmembrane region" description="Helical" evidence="7">
    <location>
        <begin position="391"/>
        <end position="411"/>
    </location>
</feature>
<dbReference type="InterPro" id="IPR002528">
    <property type="entry name" value="MATE_fam"/>
</dbReference>
<dbReference type="EMBL" id="JBHRYR010000003">
    <property type="protein sequence ID" value="MFC3853569.1"/>
    <property type="molecule type" value="Genomic_DNA"/>
</dbReference>
<feature type="transmembrane region" description="Helical" evidence="7">
    <location>
        <begin position="239"/>
        <end position="261"/>
    </location>
</feature>
<keyword evidence="2" id="KW-0813">Transport</keyword>